<reference evidence="8 9" key="1">
    <citation type="submission" date="2016-06" db="EMBL/GenBank/DDBJ databases">
        <title>Evolution of pathogenesis and genome organization in the Tremellales.</title>
        <authorList>
            <person name="Cuomo C."/>
            <person name="Litvintseva A."/>
            <person name="Heitman J."/>
            <person name="Chen Y."/>
            <person name="Sun S."/>
            <person name="Springer D."/>
            <person name="Dromer F."/>
            <person name="Young S."/>
            <person name="Zeng Q."/>
            <person name="Chapman S."/>
            <person name="Gujja S."/>
            <person name="Saif S."/>
            <person name="Birren B."/>
        </authorList>
    </citation>
    <scope>NUCLEOTIDE SEQUENCE [LARGE SCALE GENOMIC DNA]</scope>
    <source>
        <strain evidence="8 9">CBS 6273</strain>
    </source>
</reference>
<comment type="subcellular location">
    <subcellularLocation>
        <location evidence="1">Membrane</location>
        <topology evidence="1">Single-pass membrane protein</topology>
    </subcellularLocation>
</comment>
<evidence type="ECO:0000313" key="8">
    <source>
        <dbReference type="EMBL" id="ODO11018.1"/>
    </source>
</evidence>
<evidence type="ECO:0000256" key="2">
    <source>
        <dbReference type="ARBA" id="ARBA00022692"/>
    </source>
</evidence>
<feature type="signal peptide" evidence="7">
    <location>
        <begin position="1"/>
        <end position="18"/>
    </location>
</feature>
<dbReference type="GO" id="GO:0016020">
    <property type="term" value="C:membrane"/>
    <property type="evidence" value="ECO:0007669"/>
    <property type="project" value="UniProtKB-SubCell"/>
</dbReference>
<evidence type="ECO:0000256" key="6">
    <source>
        <dbReference type="SAM" id="Phobius"/>
    </source>
</evidence>
<evidence type="ECO:0000256" key="1">
    <source>
        <dbReference type="ARBA" id="ARBA00004167"/>
    </source>
</evidence>
<dbReference type="InterPro" id="IPR051694">
    <property type="entry name" value="Immunoregulatory_rcpt-like"/>
</dbReference>
<accession>A0A1E3KD41</accession>
<keyword evidence="4 6" id="KW-0472">Membrane</keyword>
<name>A0A1E3KD41_9TREE</name>
<sequence length="508" mass="51329">MRLSTALPLVLLPALTLAHNDPLRPAHHRRQLARHGHVAYGKRVPAFDDIFGGGSTSSSDAATSTASDDGKSTSGAAAATSAVASTSEAATTTNKAEASTSTADTSSTASGTSQAATSTVNPSSAGKSSAATSATGSSSASASASASASRSGSTSGAGSTPASSPSTSSSQSTSSSPSKVTENTSGSSSPTTSAARSVQYTTDSSGQTQMITVVLTESAADDDDSSTANAAATASSTAATKKDDGSLSTGAIIGICVGVGVAVLALIGLALCRMRRRSSDEDEAIRWYVARCANGEKADVPRPELNRHGDSDVHHALPARETGQHGFETSGMSRPLSSGSSIHYADYPAEYGSAGGDYLGTPMPHTPVPMALGGSNFGAGSTLEDEYDEKYSPAHLDHSATHLAGGPPSPNPDSLNEHDNYSSLPPPVQPTPDGLGMGNMMYGQGHPSPNPSEHAMLDNEDVYGGMGAQSVQMTQMGARGGVTYPHAALTSPVPEYGMEYPDYPRGGY</sequence>
<dbReference type="Proteomes" id="UP000095149">
    <property type="component" value="Unassembled WGS sequence"/>
</dbReference>
<evidence type="ECO:0000256" key="5">
    <source>
        <dbReference type="SAM" id="MobiDB-lite"/>
    </source>
</evidence>
<feature type="region of interest" description="Disordered" evidence="5">
    <location>
        <begin position="55"/>
        <end position="74"/>
    </location>
</feature>
<protein>
    <recommendedName>
        <fullName evidence="10">Mid2 domain-containing protein</fullName>
    </recommendedName>
</protein>
<feature type="compositionally biased region" description="Low complexity" evidence="5">
    <location>
        <begin position="56"/>
        <end position="74"/>
    </location>
</feature>
<proteinExistence type="predicted"/>
<keyword evidence="2 6" id="KW-0812">Transmembrane</keyword>
<keyword evidence="7" id="KW-0732">Signal</keyword>
<dbReference type="PANTHER" id="PTHR15549">
    <property type="entry name" value="PAIRED IMMUNOGLOBULIN-LIKE TYPE 2 RECEPTOR"/>
    <property type="match status" value="1"/>
</dbReference>
<dbReference type="AlphaFoldDB" id="A0A1E3KD41"/>
<evidence type="ECO:0000256" key="3">
    <source>
        <dbReference type="ARBA" id="ARBA00022989"/>
    </source>
</evidence>
<dbReference type="OrthoDB" id="2576541at2759"/>
<feature type="transmembrane region" description="Helical" evidence="6">
    <location>
        <begin position="251"/>
        <end position="272"/>
    </location>
</feature>
<organism evidence="8 9">
    <name type="scientific">Cryptococcus amylolentus CBS 6273</name>
    <dbReference type="NCBI Taxonomy" id="1296118"/>
    <lineage>
        <taxon>Eukaryota</taxon>
        <taxon>Fungi</taxon>
        <taxon>Dikarya</taxon>
        <taxon>Basidiomycota</taxon>
        <taxon>Agaricomycotina</taxon>
        <taxon>Tremellomycetes</taxon>
        <taxon>Tremellales</taxon>
        <taxon>Cryptococcaceae</taxon>
        <taxon>Cryptococcus</taxon>
    </lineage>
</organism>
<dbReference type="CDD" id="cd21699">
    <property type="entry name" value="JMTM_APP_like"/>
    <property type="match status" value="1"/>
</dbReference>
<evidence type="ECO:0000313" key="9">
    <source>
        <dbReference type="Proteomes" id="UP000095149"/>
    </source>
</evidence>
<comment type="caution">
    <text evidence="8">The sequence shown here is derived from an EMBL/GenBank/DDBJ whole genome shotgun (WGS) entry which is preliminary data.</text>
</comment>
<feature type="chain" id="PRO_5009130909" description="Mid2 domain-containing protein" evidence="7">
    <location>
        <begin position="19"/>
        <end position="508"/>
    </location>
</feature>
<feature type="compositionally biased region" description="Low complexity" evidence="5">
    <location>
        <begin position="81"/>
        <end position="193"/>
    </location>
</feature>
<evidence type="ECO:0008006" key="10">
    <source>
        <dbReference type="Google" id="ProtNLM"/>
    </source>
</evidence>
<dbReference type="GO" id="GO:0071944">
    <property type="term" value="C:cell periphery"/>
    <property type="evidence" value="ECO:0007669"/>
    <property type="project" value="UniProtKB-ARBA"/>
</dbReference>
<evidence type="ECO:0000256" key="7">
    <source>
        <dbReference type="SAM" id="SignalP"/>
    </source>
</evidence>
<feature type="region of interest" description="Disordered" evidence="5">
    <location>
        <begin position="81"/>
        <end position="205"/>
    </location>
</feature>
<keyword evidence="3 6" id="KW-1133">Transmembrane helix</keyword>
<gene>
    <name evidence="8" type="ORF">I350_01618</name>
</gene>
<feature type="compositionally biased region" description="Polar residues" evidence="5">
    <location>
        <begin position="194"/>
        <end position="205"/>
    </location>
</feature>
<feature type="region of interest" description="Disordered" evidence="5">
    <location>
        <begin position="398"/>
        <end position="458"/>
    </location>
</feature>
<evidence type="ECO:0000256" key="4">
    <source>
        <dbReference type="ARBA" id="ARBA00023136"/>
    </source>
</evidence>
<dbReference type="EMBL" id="MEKH01000002">
    <property type="protein sequence ID" value="ODO11018.1"/>
    <property type="molecule type" value="Genomic_DNA"/>
</dbReference>